<feature type="compositionally biased region" description="Basic and acidic residues" evidence="1">
    <location>
        <begin position="1331"/>
        <end position="1341"/>
    </location>
</feature>
<keyword evidence="3" id="KW-1185">Reference proteome</keyword>
<sequence length="1859" mass="195851">MSGKRISLSAYKKNKALAVTPKKKERRLGFGESVSTREARAHELQLETQVIGRLDSLLKRCGRDPGSDQAISNWLCAEGLEGHAKKGLSRILCYVRVWSRTLRAEGVAPKDKDRDKAEVKARAAFGACVCAINAVDSLSYRFAEKKTPDAENELVKTAGEVLAGMMEAVVGAGSKPRRRGLHPTEHAQLSRMVDAWLRRGSVPSPSLESIGKQLLALDPGGDAVVSPDRNGARAGKGKSSKKRAAWVRVPAAAAIGDSSEGKQSPGDVARLSPPRHPSSGGAGGPAASAGAAPQTEAERHASLESVLTDLLARNVAVPGAWWAQAFQGGGPFPQGPEGCWSLQYQRANEDPGHRRNQVTGLIGANGDRRLGAGSGVDLGSVKTEAAGADGLDSDGGAPSTPSTVPSEASPSPERVSPVPEVKTEGGKDSATISPAAAPATVRSVENGTAAPAAARAQKGGAGGGAGSSSPKKARLSKREQEQEDRRRRKEEARRAGKEKGKAKALERERQKKEREMQRQEMIAASRRKKAEEEAARKEGKEAKERADSLARRTKLEEEEEDAAAAAAAARGREKDRRRDQARGEAGEESRGNDSRSRDGQDRAAKDRERRDKGGADRRGASRDNKERTNGRGKDEGRYSDAAGRLDKEERERGGAEGDRASGRRDKAEGRRHHDLGEGSRGGREHEDPYERQRGEERGRGDEWRKRGSSSQRAREPDFAAEGVRRKSDNSREREGGERKRRRSDLSESEGASVSARHDGDRHPDDHAEDDRNSSNTHRPSKKKSKKDKRDKKDKRGDRHSEPHHRPGRAGSSESSRKRSCDFDAAPQLEGYAAVALQPDPLHRSAETRRHRSEQESGRTSSELRDAPRRSRSRADSGLSPRRDDGHSGSEKRARRGSNGGSGDGYAGQGRTGTSRERPSARRGMTPRDSVTGASSSGGSGGGGGALPGMEGYGSASSPPASLEFSGGGLGGKTSERGRDAHDRQGLGSWKALDAYEPGLGRDSSPDGGGRRRRGDGGKDGGARPRLASSVDRYGPGVDSHGRGGGGRSERDRSDRDRSDRDGAERDRAERDRSERDRFERDRSERDRSERDRSERDRSERDRSERDRSERDRSERDRSERDRSERSRSERGSELDYSRVADMNGRESSGRRGDIGSHPSSLSNARGSRWSPERGTQSTAARDGTNRRRPGSPARDDSRGRRSSSRDGRHSKSAGGVSTGGGRSAAGGMGNLGMGMGVSIIGGTPVLMPVAKMMEASLRGGGGGGDRHSASGGNRLDDRDRDRDRERHGTGRREDERDDRWGVRSRSEDDRDRRGGGRSEDRSRRSGGGGADIRRSRADSKNEAQALGQASPQEPEEKPEEGELVLDPSMGLPNPPAPSARKSRWGDVEKAATFAGTRGGGGGDRGFVAAAARGESRWSQEERGEKLVGSDDGGKRAPGDGDDAGGELTVATEATSSKRNSASPQRSPRGTASSSRKGSAEEETTATTSPEKETEVSSSSAAKSSKERSSSSPTVTADERGELNESGESGEAAAPANDNPGPEVLPEQTATVEDEGQQETQEGRDASSSAAGAEREAPVERSGAEEPSDSASCGKPSGGEASDGPEADATPSPGGDARQPGSLQRSDSDHSTGGTPDASAAAAGVRHRRRSSGDIGSFLRKGGRRRPGEPASPAAAPAADATVETAADPSSSAPDPNSPVEGTPSAPDMGGSAVETKPQRASVFSRLGAPPSEAKKDGKTPPSAANPSGTPEAAPARGLDAWGSSSSTAADGPASGEGKNAAGATAASDDSPALTPVRRVKGSGDKNDGRKVGGGAGRLMNAALSSSRESGRSGKRGGAGGRGRGGRGWGRGGGSGGGDG</sequence>
<feature type="compositionally biased region" description="Gly residues" evidence="1">
    <location>
        <begin position="935"/>
        <end position="946"/>
    </location>
</feature>
<feature type="compositionally biased region" description="Basic and acidic residues" evidence="1">
    <location>
        <begin position="1572"/>
        <end position="1583"/>
    </location>
</feature>
<feature type="compositionally biased region" description="Low complexity" evidence="1">
    <location>
        <begin position="1668"/>
        <end position="1698"/>
    </location>
</feature>
<feature type="compositionally biased region" description="Low complexity" evidence="1">
    <location>
        <begin position="429"/>
        <end position="440"/>
    </location>
</feature>
<evidence type="ECO:0000313" key="3">
    <source>
        <dbReference type="Proteomes" id="UP000002630"/>
    </source>
</evidence>
<evidence type="ECO:0000313" key="2">
    <source>
        <dbReference type="EMBL" id="CBN78653.1"/>
    </source>
</evidence>
<dbReference type="EMBL" id="FN649741">
    <property type="protein sequence ID" value="CBN78653.1"/>
    <property type="molecule type" value="Genomic_DNA"/>
</dbReference>
<feature type="region of interest" description="Disordered" evidence="1">
    <location>
        <begin position="386"/>
        <end position="1241"/>
    </location>
</feature>
<gene>
    <name evidence="2" type="ORF">Esi_0141_0038</name>
</gene>
<dbReference type="OMA" id="VKMDANF"/>
<feature type="compositionally biased region" description="Low complexity" evidence="1">
    <location>
        <begin position="404"/>
        <end position="420"/>
    </location>
</feature>
<feature type="compositionally biased region" description="Low complexity" evidence="1">
    <location>
        <begin position="449"/>
        <end position="458"/>
    </location>
</feature>
<feature type="compositionally biased region" description="Basic and acidic residues" evidence="1">
    <location>
        <begin position="840"/>
        <end position="891"/>
    </location>
</feature>
<feature type="compositionally biased region" description="Basic and acidic residues" evidence="1">
    <location>
        <begin position="1413"/>
        <end position="1438"/>
    </location>
</feature>
<feature type="compositionally biased region" description="Basic and acidic residues" evidence="1">
    <location>
        <begin position="476"/>
        <end position="518"/>
    </location>
</feature>
<organism evidence="2 3">
    <name type="scientific">Ectocarpus siliculosus</name>
    <name type="common">Brown alga</name>
    <name type="synonym">Conferva siliculosa</name>
    <dbReference type="NCBI Taxonomy" id="2880"/>
    <lineage>
        <taxon>Eukaryota</taxon>
        <taxon>Sar</taxon>
        <taxon>Stramenopiles</taxon>
        <taxon>Ochrophyta</taxon>
        <taxon>PX clade</taxon>
        <taxon>Phaeophyceae</taxon>
        <taxon>Ectocarpales</taxon>
        <taxon>Ectocarpaceae</taxon>
        <taxon>Ectocarpus</taxon>
    </lineage>
</organism>
<feature type="compositionally biased region" description="Gly residues" evidence="1">
    <location>
        <begin position="1216"/>
        <end position="1235"/>
    </location>
</feature>
<feature type="compositionally biased region" description="Gly residues" evidence="1">
    <location>
        <begin position="897"/>
        <end position="910"/>
    </location>
</feature>
<feature type="compositionally biased region" description="Basic residues" evidence="1">
    <location>
        <begin position="235"/>
        <end position="245"/>
    </location>
</feature>
<reference evidence="2 3" key="1">
    <citation type="journal article" date="2010" name="Nature">
        <title>The Ectocarpus genome and the independent evolution of multicellularity in brown algae.</title>
        <authorList>
            <person name="Cock J.M."/>
            <person name="Sterck L."/>
            <person name="Rouze P."/>
            <person name="Scornet D."/>
            <person name="Allen A.E."/>
            <person name="Amoutzias G."/>
            <person name="Anthouard V."/>
            <person name="Artiguenave F."/>
            <person name="Aury J.M."/>
            <person name="Badger J.H."/>
            <person name="Beszteri B."/>
            <person name="Billiau K."/>
            <person name="Bonnet E."/>
            <person name="Bothwell J.H."/>
            <person name="Bowler C."/>
            <person name="Boyen C."/>
            <person name="Brownlee C."/>
            <person name="Carrano C.J."/>
            <person name="Charrier B."/>
            <person name="Cho G.Y."/>
            <person name="Coelho S.M."/>
            <person name="Collen J."/>
            <person name="Corre E."/>
            <person name="Da Silva C."/>
            <person name="Delage L."/>
            <person name="Delaroque N."/>
            <person name="Dittami S.M."/>
            <person name="Doulbeau S."/>
            <person name="Elias M."/>
            <person name="Farnham G."/>
            <person name="Gachon C.M."/>
            <person name="Gschloessl B."/>
            <person name="Heesch S."/>
            <person name="Jabbari K."/>
            <person name="Jubin C."/>
            <person name="Kawai H."/>
            <person name="Kimura K."/>
            <person name="Kloareg B."/>
            <person name="Kupper F.C."/>
            <person name="Lang D."/>
            <person name="Le Bail A."/>
            <person name="Leblanc C."/>
            <person name="Lerouge P."/>
            <person name="Lohr M."/>
            <person name="Lopez P.J."/>
            <person name="Martens C."/>
            <person name="Maumus F."/>
            <person name="Michel G."/>
            <person name="Miranda-Saavedra D."/>
            <person name="Morales J."/>
            <person name="Moreau H."/>
            <person name="Motomura T."/>
            <person name="Nagasato C."/>
            <person name="Napoli C.A."/>
            <person name="Nelson D.R."/>
            <person name="Nyvall-Collen P."/>
            <person name="Peters A.F."/>
            <person name="Pommier C."/>
            <person name="Potin P."/>
            <person name="Poulain J."/>
            <person name="Quesneville H."/>
            <person name="Read B."/>
            <person name="Rensing S.A."/>
            <person name="Ritter A."/>
            <person name="Rousvoal S."/>
            <person name="Samanta M."/>
            <person name="Samson G."/>
            <person name="Schroeder D.C."/>
            <person name="Segurens B."/>
            <person name="Strittmatter M."/>
            <person name="Tonon T."/>
            <person name="Tregear J.W."/>
            <person name="Valentin K."/>
            <person name="von Dassow P."/>
            <person name="Yamagishi T."/>
            <person name="Van de Peer Y."/>
            <person name="Wincker P."/>
        </authorList>
    </citation>
    <scope>NUCLEOTIDE SEQUENCE [LARGE SCALE GENOMIC DNA]</scope>
    <source>
        <strain evidence="3">Ec32 / CCAP1310/4</strain>
    </source>
</reference>
<feature type="compositionally biased region" description="Basic and acidic residues" evidence="1">
    <location>
        <begin position="973"/>
        <end position="984"/>
    </location>
</feature>
<dbReference type="InParanoid" id="D8LF55"/>
<feature type="compositionally biased region" description="Basic and acidic residues" evidence="1">
    <location>
        <begin position="1193"/>
        <end position="1209"/>
    </location>
</feature>
<feature type="compositionally biased region" description="Basic and acidic residues" evidence="1">
    <location>
        <begin position="570"/>
        <end position="668"/>
    </location>
</feature>
<feature type="compositionally biased region" description="Basic and acidic residues" evidence="1">
    <location>
        <begin position="793"/>
        <end position="804"/>
    </location>
</feature>
<feature type="compositionally biased region" description="Low complexity" evidence="1">
    <location>
        <begin position="386"/>
        <end position="397"/>
    </location>
</feature>
<feature type="compositionally biased region" description="Basic and acidic residues" evidence="1">
    <location>
        <begin position="712"/>
        <end position="737"/>
    </location>
</feature>
<proteinExistence type="predicted"/>
<feature type="region of interest" description="Disordered" evidence="1">
    <location>
        <begin position="1255"/>
        <end position="1859"/>
    </location>
</feature>
<feature type="compositionally biased region" description="Gly residues" evidence="1">
    <location>
        <begin position="1835"/>
        <end position="1859"/>
    </location>
</feature>
<name>D8LF55_ECTSI</name>
<feature type="compositionally biased region" description="Basic and acidic residues" evidence="1">
    <location>
        <begin position="1047"/>
        <end position="1154"/>
    </location>
</feature>
<evidence type="ECO:0000256" key="1">
    <source>
        <dbReference type="SAM" id="MobiDB-lite"/>
    </source>
</evidence>
<feature type="compositionally biased region" description="Basic and acidic residues" evidence="1">
    <location>
        <begin position="755"/>
        <end position="772"/>
    </location>
</feature>
<feature type="compositionally biased region" description="Basic and acidic residues" evidence="1">
    <location>
        <begin position="1264"/>
        <end position="1323"/>
    </location>
</feature>
<accession>D8LF55</accession>
<feature type="compositionally biased region" description="Basic and acidic residues" evidence="1">
    <location>
        <begin position="1801"/>
        <end position="1810"/>
    </location>
</feature>
<feature type="region of interest" description="Disordered" evidence="1">
    <location>
        <begin position="221"/>
        <end position="301"/>
    </location>
</feature>
<feature type="compositionally biased region" description="Basic residues" evidence="1">
    <location>
        <begin position="778"/>
        <end position="792"/>
    </location>
</feature>
<protein>
    <submittedName>
        <fullName evidence="2">Uncharacterized protein</fullName>
    </submittedName>
</protein>
<dbReference type="EMBL" id="FN648007">
    <property type="protein sequence ID" value="CBN78653.1"/>
    <property type="molecule type" value="Genomic_DNA"/>
</dbReference>
<feature type="compositionally biased region" description="Polar residues" evidence="1">
    <location>
        <begin position="1451"/>
        <end position="1476"/>
    </location>
</feature>
<feature type="compositionally biased region" description="Basic and acidic residues" evidence="1">
    <location>
        <begin position="529"/>
        <end position="555"/>
    </location>
</feature>
<dbReference type="Proteomes" id="UP000002630">
    <property type="component" value="Linkage Group LG16"/>
</dbReference>
<dbReference type="OrthoDB" id="10528016at2759"/>
<feature type="compositionally biased region" description="Basic and acidic residues" evidence="1">
    <location>
        <begin position="674"/>
        <end position="705"/>
    </location>
</feature>